<dbReference type="PANTHER" id="PTHR43739">
    <property type="entry name" value="XYLOGLUCANASE (EUROFUNG)"/>
    <property type="match status" value="1"/>
</dbReference>
<evidence type="ECO:0000259" key="1">
    <source>
        <dbReference type="Pfam" id="PF18962"/>
    </source>
</evidence>
<proteinExistence type="predicted"/>
<evidence type="ECO:0000313" key="2">
    <source>
        <dbReference type="EMBL" id="RKX70965.1"/>
    </source>
</evidence>
<dbReference type="Gene3D" id="2.130.10.10">
    <property type="entry name" value="YVTN repeat-like/Quinoprotein amine dehydrogenase"/>
    <property type="match status" value="2"/>
</dbReference>
<dbReference type="GO" id="GO:0010411">
    <property type="term" value="P:xyloglucan metabolic process"/>
    <property type="evidence" value="ECO:0007669"/>
    <property type="project" value="TreeGrafter"/>
</dbReference>
<dbReference type="AlphaFoldDB" id="A0A660SJE4"/>
<accession>A0A660SJE4</accession>
<dbReference type="InterPro" id="IPR015943">
    <property type="entry name" value="WD40/YVTN_repeat-like_dom_sf"/>
</dbReference>
<evidence type="ECO:0000313" key="3">
    <source>
        <dbReference type="Proteomes" id="UP000268469"/>
    </source>
</evidence>
<feature type="domain" description="Secretion system C-terminal sorting" evidence="1">
    <location>
        <begin position="190"/>
        <end position="267"/>
    </location>
</feature>
<gene>
    <name evidence="2" type="ORF">DRP53_03100</name>
</gene>
<sequence>MVVSKTTNGGVSWMRCVLANNGYAFSLVIDPQNSSIVYAGGYRGVYKTTNGGTSWFSVSNGINDTAYSLAIDPSNPQILYAGSPDGVFKTTNGGGSWFNTGLSGIMAVLIDPDDPEVVYAGGQQGVYESENGGGDWKPMNQGLPSTTITCLAINPNNYLFCGTMDASIYRWPFQPRISMGEKRTINPIRIYPNPGWERTTISISLPNSTLIDLTIYDLQGRLVDHLASGRMGPGRYHFIWPQNPLPAGIYFYRIRIETEIRMGKIVILN</sequence>
<name>A0A660SJE4_UNCW3</name>
<dbReference type="NCBIfam" id="TIGR04183">
    <property type="entry name" value="Por_Secre_tail"/>
    <property type="match status" value="1"/>
</dbReference>
<dbReference type="EMBL" id="QNBE01000021">
    <property type="protein sequence ID" value="RKX70965.1"/>
    <property type="molecule type" value="Genomic_DNA"/>
</dbReference>
<dbReference type="InterPro" id="IPR052025">
    <property type="entry name" value="Xyloglucanase_GH74"/>
</dbReference>
<reference evidence="2 3" key="1">
    <citation type="submission" date="2018-06" db="EMBL/GenBank/DDBJ databases">
        <title>Extensive metabolic versatility and redundancy in microbially diverse, dynamic hydrothermal sediments.</title>
        <authorList>
            <person name="Dombrowski N."/>
            <person name="Teske A."/>
            <person name="Baker B.J."/>
        </authorList>
    </citation>
    <scope>NUCLEOTIDE SEQUENCE [LARGE SCALE GENOMIC DNA]</scope>
    <source>
        <strain evidence="2">B36_G15</strain>
    </source>
</reference>
<dbReference type="Gene3D" id="2.60.40.4070">
    <property type="match status" value="1"/>
</dbReference>
<protein>
    <recommendedName>
        <fullName evidence="1">Secretion system C-terminal sorting domain-containing protein</fullName>
    </recommendedName>
</protein>
<dbReference type="Proteomes" id="UP000268469">
    <property type="component" value="Unassembled WGS sequence"/>
</dbReference>
<dbReference type="Pfam" id="PF18962">
    <property type="entry name" value="Por_Secre_tail"/>
    <property type="match status" value="1"/>
</dbReference>
<dbReference type="InterPro" id="IPR026444">
    <property type="entry name" value="Secre_tail"/>
</dbReference>
<dbReference type="PANTHER" id="PTHR43739:SF5">
    <property type="entry name" value="EXO-ALPHA-SIALIDASE"/>
    <property type="match status" value="1"/>
</dbReference>
<comment type="caution">
    <text evidence="2">The sequence shown here is derived from an EMBL/GenBank/DDBJ whole genome shotgun (WGS) entry which is preliminary data.</text>
</comment>
<dbReference type="SUPFAM" id="SSF110296">
    <property type="entry name" value="Oligoxyloglucan reducing end-specific cellobiohydrolase"/>
    <property type="match status" value="1"/>
</dbReference>
<organism evidence="2 3">
    <name type="scientific">candidate division WOR-3 bacterium</name>
    <dbReference type="NCBI Taxonomy" id="2052148"/>
    <lineage>
        <taxon>Bacteria</taxon>
        <taxon>Bacteria division WOR-3</taxon>
    </lineage>
</organism>